<dbReference type="PANTHER" id="PTHR33789">
    <property type="entry name" value="LACHRYMATORY-FACTOR SYNTHASE"/>
    <property type="match status" value="1"/>
</dbReference>
<organism evidence="1 2">
    <name type="scientific">Lactuca saligna</name>
    <name type="common">Willowleaf lettuce</name>
    <dbReference type="NCBI Taxonomy" id="75948"/>
    <lineage>
        <taxon>Eukaryota</taxon>
        <taxon>Viridiplantae</taxon>
        <taxon>Streptophyta</taxon>
        <taxon>Embryophyta</taxon>
        <taxon>Tracheophyta</taxon>
        <taxon>Spermatophyta</taxon>
        <taxon>Magnoliopsida</taxon>
        <taxon>eudicotyledons</taxon>
        <taxon>Gunneridae</taxon>
        <taxon>Pentapetalae</taxon>
        <taxon>asterids</taxon>
        <taxon>campanulids</taxon>
        <taxon>Asterales</taxon>
        <taxon>Asteraceae</taxon>
        <taxon>Cichorioideae</taxon>
        <taxon>Cichorieae</taxon>
        <taxon>Lactucinae</taxon>
        <taxon>Lactuca</taxon>
    </lineage>
</organism>
<name>A0AA35YCE4_LACSI</name>
<sequence length="125" mass="14132">MSTCYGIHGVNGEVGCIRYSDGFFFEEDDGVREANWVKVRLVAVDANEMSLNYEIIGCNFGFDKSNYLGTYKVVPSGDEGCVVEWSFTTDPIEGITCEYVVEKYQHILDRMTKKMEDAVVDKNDL</sequence>
<gene>
    <name evidence="1" type="ORF">LSALG_LOCUS10187</name>
</gene>
<reference evidence="1" key="1">
    <citation type="submission" date="2023-04" db="EMBL/GenBank/DDBJ databases">
        <authorList>
            <person name="Vijverberg K."/>
            <person name="Xiong W."/>
            <person name="Schranz E."/>
        </authorList>
    </citation>
    <scope>NUCLEOTIDE SEQUENCE</scope>
</reference>
<dbReference type="AlphaFoldDB" id="A0AA35YCE4"/>
<accession>A0AA35YCE4</accession>
<keyword evidence="2" id="KW-1185">Reference proteome</keyword>
<proteinExistence type="predicted"/>
<dbReference type="Gene3D" id="3.30.530.20">
    <property type="match status" value="1"/>
</dbReference>
<evidence type="ECO:0000313" key="2">
    <source>
        <dbReference type="Proteomes" id="UP001177003"/>
    </source>
</evidence>
<dbReference type="InterPro" id="IPR019587">
    <property type="entry name" value="Polyketide_cyclase/dehydratase"/>
</dbReference>
<dbReference type="CDD" id="cd07821">
    <property type="entry name" value="PYR_PYL_RCAR_like"/>
    <property type="match status" value="1"/>
</dbReference>
<dbReference type="Pfam" id="PF10604">
    <property type="entry name" value="Polyketide_cyc2"/>
    <property type="match status" value="1"/>
</dbReference>
<dbReference type="PANTHER" id="PTHR33789:SF15">
    <property type="entry name" value="LACHRYMATORY-FACTOR SYNTHASE"/>
    <property type="match status" value="1"/>
</dbReference>
<dbReference type="Proteomes" id="UP001177003">
    <property type="component" value="Chromosome 1"/>
</dbReference>
<dbReference type="EMBL" id="OX465077">
    <property type="protein sequence ID" value="CAI9269837.1"/>
    <property type="molecule type" value="Genomic_DNA"/>
</dbReference>
<dbReference type="GO" id="GO:0004864">
    <property type="term" value="F:protein phosphatase inhibitor activity"/>
    <property type="evidence" value="ECO:0007669"/>
    <property type="project" value="UniProtKB-ARBA"/>
</dbReference>
<evidence type="ECO:0000313" key="1">
    <source>
        <dbReference type="EMBL" id="CAI9269837.1"/>
    </source>
</evidence>
<dbReference type="InterPro" id="IPR023393">
    <property type="entry name" value="START-like_dom_sf"/>
</dbReference>
<dbReference type="InterPro" id="IPR053249">
    <property type="entry name" value="LFS"/>
</dbReference>
<protein>
    <submittedName>
        <fullName evidence="1">Uncharacterized protein</fullName>
    </submittedName>
</protein>
<dbReference type="SUPFAM" id="SSF55961">
    <property type="entry name" value="Bet v1-like"/>
    <property type="match status" value="1"/>
</dbReference>